<evidence type="ECO:0000256" key="3">
    <source>
        <dbReference type="ARBA" id="ARBA00025714"/>
    </source>
</evidence>
<gene>
    <name evidence="4" type="ORF">CFP56_024857</name>
</gene>
<evidence type="ECO:0000313" key="4">
    <source>
        <dbReference type="EMBL" id="KAK7834175.1"/>
    </source>
</evidence>
<dbReference type="InterPro" id="IPR036291">
    <property type="entry name" value="NAD(P)-bd_dom_sf"/>
</dbReference>
<protein>
    <submittedName>
        <fullName evidence="4">Tropinone reductase like protein</fullName>
    </submittedName>
</protein>
<dbReference type="AlphaFoldDB" id="A0AAW0K6A0"/>
<evidence type="ECO:0000256" key="2">
    <source>
        <dbReference type="ARBA" id="ARBA00023002"/>
    </source>
</evidence>
<dbReference type="Pfam" id="PF13561">
    <property type="entry name" value="adh_short_C2"/>
    <property type="match status" value="1"/>
</dbReference>
<organism evidence="4 5">
    <name type="scientific">Quercus suber</name>
    <name type="common">Cork oak</name>
    <dbReference type="NCBI Taxonomy" id="58331"/>
    <lineage>
        <taxon>Eukaryota</taxon>
        <taxon>Viridiplantae</taxon>
        <taxon>Streptophyta</taxon>
        <taxon>Embryophyta</taxon>
        <taxon>Tracheophyta</taxon>
        <taxon>Spermatophyta</taxon>
        <taxon>Magnoliopsida</taxon>
        <taxon>eudicotyledons</taxon>
        <taxon>Gunneridae</taxon>
        <taxon>Pentapetalae</taxon>
        <taxon>rosids</taxon>
        <taxon>fabids</taxon>
        <taxon>Fagales</taxon>
        <taxon>Fagaceae</taxon>
        <taxon>Quercus</taxon>
    </lineage>
</organism>
<proteinExistence type="inferred from homology"/>
<keyword evidence="2" id="KW-0560">Oxidoreductase</keyword>
<dbReference type="FunFam" id="3.40.50.720:FF:000084">
    <property type="entry name" value="Short-chain dehydrogenase reductase"/>
    <property type="match status" value="1"/>
</dbReference>
<comment type="caution">
    <text evidence="4">The sequence shown here is derived from an EMBL/GenBank/DDBJ whole genome shotgun (WGS) entry which is preliminary data.</text>
</comment>
<keyword evidence="5" id="KW-1185">Reference proteome</keyword>
<dbReference type="PANTHER" id="PTHR42898">
    <property type="entry name" value="TROPINONE REDUCTASE"/>
    <property type="match status" value="1"/>
</dbReference>
<evidence type="ECO:0000256" key="1">
    <source>
        <dbReference type="ARBA" id="ARBA00022857"/>
    </source>
</evidence>
<dbReference type="PRINTS" id="PR00080">
    <property type="entry name" value="SDRFAMILY"/>
</dbReference>
<keyword evidence="1" id="KW-0521">NADP</keyword>
<dbReference type="PROSITE" id="PS00061">
    <property type="entry name" value="ADH_SHORT"/>
    <property type="match status" value="1"/>
</dbReference>
<dbReference type="Proteomes" id="UP000237347">
    <property type="component" value="Unassembled WGS sequence"/>
</dbReference>
<accession>A0AAW0K6A0</accession>
<dbReference type="PRINTS" id="PR00081">
    <property type="entry name" value="GDHRDH"/>
</dbReference>
<comment type="similarity">
    <text evidence="3">Belongs to the short-chain dehydrogenases/reductases (SDR) family. SDR65C subfamily.</text>
</comment>
<sequence length="256" mass="27133">MAGQEMANRESRWSLHGMTALVTGGTKGIGYAVVEELAGLGATVYTCSRNEAQLNECLHEWKMKGFRVSGSVCDVASRTQREELMSTVSSMFNGKLDILINNVGTTRAKPALEYTAEDFSIIMSTNLESAYHLSQLAYPLLKVSGAGSIVFVSSIAGVVAVNKGATIYGAAKGAMNQLAKNLACEWAKDNIRSNSFSARNANFLEAVISQTPLGRAGEPKEVSSLVAFLCLPAASYITGQTICVDGGITVNGFSLP</sequence>
<dbReference type="InterPro" id="IPR020904">
    <property type="entry name" value="Sc_DH/Rdtase_CS"/>
</dbReference>
<name>A0AAW0K6A0_QUESU</name>
<evidence type="ECO:0000313" key="5">
    <source>
        <dbReference type="Proteomes" id="UP000237347"/>
    </source>
</evidence>
<dbReference type="InterPro" id="IPR002347">
    <property type="entry name" value="SDR_fam"/>
</dbReference>
<dbReference type="PANTHER" id="PTHR42898:SF79">
    <property type="entry name" value="NAD(P)-BINDING ROSSMANN-FOLD PROTEIN"/>
    <property type="match status" value="1"/>
</dbReference>
<reference evidence="4 5" key="1">
    <citation type="journal article" date="2018" name="Sci. Data">
        <title>The draft genome sequence of cork oak.</title>
        <authorList>
            <person name="Ramos A.M."/>
            <person name="Usie A."/>
            <person name="Barbosa P."/>
            <person name="Barros P.M."/>
            <person name="Capote T."/>
            <person name="Chaves I."/>
            <person name="Simoes F."/>
            <person name="Abreu I."/>
            <person name="Carrasquinho I."/>
            <person name="Faro C."/>
            <person name="Guimaraes J.B."/>
            <person name="Mendonca D."/>
            <person name="Nobrega F."/>
            <person name="Rodrigues L."/>
            <person name="Saibo N.J.M."/>
            <person name="Varela M.C."/>
            <person name="Egas C."/>
            <person name="Matos J."/>
            <person name="Miguel C.M."/>
            <person name="Oliveira M.M."/>
            <person name="Ricardo C.P."/>
            <person name="Goncalves S."/>
        </authorList>
    </citation>
    <scope>NUCLEOTIDE SEQUENCE [LARGE SCALE GENOMIC DNA]</scope>
    <source>
        <strain evidence="5">cv. HL8</strain>
    </source>
</reference>
<dbReference type="SUPFAM" id="SSF51735">
    <property type="entry name" value="NAD(P)-binding Rossmann-fold domains"/>
    <property type="match status" value="1"/>
</dbReference>
<dbReference type="EMBL" id="PKMF04000392">
    <property type="protein sequence ID" value="KAK7834175.1"/>
    <property type="molecule type" value="Genomic_DNA"/>
</dbReference>
<dbReference type="GO" id="GO:0016491">
    <property type="term" value="F:oxidoreductase activity"/>
    <property type="evidence" value="ECO:0007669"/>
    <property type="project" value="UniProtKB-KW"/>
</dbReference>
<dbReference type="InterPro" id="IPR045000">
    <property type="entry name" value="TR"/>
</dbReference>
<dbReference type="Gene3D" id="3.40.50.720">
    <property type="entry name" value="NAD(P)-binding Rossmann-like Domain"/>
    <property type="match status" value="1"/>
</dbReference>